<evidence type="ECO:0000313" key="2">
    <source>
        <dbReference type="Proteomes" id="UP000765509"/>
    </source>
</evidence>
<keyword evidence="2" id="KW-1185">Reference proteome</keyword>
<proteinExistence type="predicted"/>
<dbReference type="EMBL" id="AVOT02132344">
    <property type="protein sequence ID" value="MBW0588942.1"/>
    <property type="molecule type" value="Genomic_DNA"/>
</dbReference>
<comment type="caution">
    <text evidence="1">The sequence shown here is derived from an EMBL/GenBank/DDBJ whole genome shotgun (WGS) entry which is preliminary data.</text>
</comment>
<gene>
    <name evidence="1" type="ORF">O181_128657</name>
</gene>
<name>A0A9Q3KXQ8_9BASI</name>
<dbReference type="Proteomes" id="UP000765509">
    <property type="component" value="Unassembled WGS sequence"/>
</dbReference>
<dbReference type="AlphaFoldDB" id="A0A9Q3KXQ8"/>
<protein>
    <submittedName>
        <fullName evidence="1">Uncharacterized protein</fullName>
    </submittedName>
</protein>
<organism evidence="1 2">
    <name type="scientific">Austropuccinia psidii MF-1</name>
    <dbReference type="NCBI Taxonomy" id="1389203"/>
    <lineage>
        <taxon>Eukaryota</taxon>
        <taxon>Fungi</taxon>
        <taxon>Dikarya</taxon>
        <taxon>Basidiomycota</taxon>
        <taxon>Pucciniomycotina</taxon>
        <taxon>Pucciniomycetes</taxon>
        <taxon>Pucciniales</taxon>
        <taxon>Sphaerophragmiaceae</taxon>
        <taxon>Austropuccinia</taxon>
    </lineage>
</organism>
<evidence type="ECO:0000313" key="1">
    <source>
        <dbReference type="EMBL" id="MBW0588942.1"/>
    </source>
</evidence>
<accession>A0A9Q3KXQ8</accession>
<sequence>MWGWIIYKAFFCNVIPFHPASTILEIQKNAPPLAHSQTHSDDVIVRTKKDSENHQNDLKDDEKMIPPLDFMVRTEPNIEHHEDNKTKKIIKENSHKAKHNISLIGNKSCLTLAIQTEHTKASLPYQLTKKHPIPHG</sequence>
<reference evidence="1" key="1">
    <citation type="submission" date="2021-03" db="EMBL/GenBank/DDBJ databases">
        <title>Draft genome sequence of rust myrtle Austropuccinia psidii MF-1, a brazilian biotype.</title>
        <authorList>
            <person name="Quecine M.C."/>
            <person name="Pachon D.M.R."/>
            <person name="Bonatelli M.L."/>
            <person name="Correr F.H."/>
            <person name="Franceschini L.M."/>
            <person name="Leite T.F."/>
            <person name="Margarido G.R.A."/>
            <person name="Almeida C.A."/>
            <person name="Ferrarezi J.A."/>
            <person name="Labate C.A."/>
        </authorList>
    </citation>
    <scope>NUCLEOTIDE SEQUENCE</scope>
    <source>
        <strain evidence="1">MF-1</strain>
    </source>
</reference>